<evidence type="ECO:0000313" key="3">
    <source>
        <dbReference type="EMBL" id="CAB3677288.1"/>
    </source>
</evidence>
<feature type="domain" description="DUF2345" evidence="1">
    <location>
        <begin position="612"/>
        <end position="760"/>
    </location>
</feature>
<sequence>MADLDERVREYGAALSGVTGRQSYFLDVPGTGSAKDLSVVSFEAVERMGEPYRVSVELTHPDSLSRADYLGRDATFTIDPADGSTPRVFAGCITRFSKTKTTKDFSSYRIVVEAHLARLRLTRASRVYQQQSGPQIIESILRRHGFKGHQFVFRLRRQYPQHKFRFQYQSTDWTYIQMLMQKEGIYSYIVQGKHGDMVVFGDDIDHYIYQPELSVPYRETAGLEAGIETVFALQIHAQTVPKSFAVADYNPDQAWERFRAEANIAGKDATTYGQPYIYGTNHLDQDGAQWEAQLRHEAAIAWQIIYEGEGNVLALQPARILRMDADMPDASQDHTPGDTATGQVVIEVTHTGARDQAYRNSYRAIPSDRRFRLKLEDDAWPMISGTLSARVTSPGQYKYAYLTQQGYYTVRLDLDFDGWNPGGESVPLRLAKPFAGALQTGFHFPALDGTEAVIAFRDGDPDKPYISQFHHHSQATDLITNQERWLSRNVIRTQSDNKLEFEDWEGEEHAKLSTEHSGKSQLTLGHMVNGKRQKRGEGFELRTSGWGAIRGGKGLFVSSDDRPNATGAQLDMQEAMTRLADSQGRMEGLAQAARIAQADAADAKAMQQVLQNQIKDLQQAVILLSASSSIALVTPDAIQHSAGTNLTFTAGEGADIGVLRKFTVAAGEAISLFAHKMGVKLFASKGKVQIQAQGDEMELTSQQNMTVSSSEGHVVLQARKSVTLTDGGGAYIKLENGNVTIASPAQVTIRMANFKWDGPDSIAGKLPAFAACHGSQAAAATAGENSVALA</sequence>
<evidence type="ECO:0000259" key="1">
    <source>
        <dbReference type="Pfam" id="PF10106"/>
    </source>
</evidence>
<keyword evidence="4" id="KW-1185">Reference proteome</keyword>
<dbReference type="GeneID" id="97041061"/>
<dbReference type="AlphaFoldDB" id="A0A6J5ASF0"/>
<protein>
    <recommendedName>
        <fullName evidence="5">Type VI secretion system secreted protein VgrG</fullName>
    </recommendedName>
</protein>
<dbReference type="SUPFAM" id="SSF69279">
    <property type="entry name" value="Phage tail proteins"/>
    <property type="match status" value="2"/>
</dbReference>
<dbReference type="Gene3D" id="3.55.50.10">
    <property type="entry name" value="Baseplate protein-like domains"/>
    <property type="match status" value="1"/>
</dbReference>
<proteinExistence type="predicted"/>
<dbReference type="Pfam" id="PF13296">
    <property type="entry name" value="T6SS_Vgr"/>
    <property type="match status" value="1"/>
</dbReference>
<dbReference type="Proteomes" id="UP000494255">
    <property type="component" value="Unassembled WGS sequence"/>
</dbReference>
<dbReference type="EMBL" id="CADIKC010000002">
    <property type="protein sequence ID" value="CAB3677288.1"/>
    <property type="molecule type" value="Genomic_DNA"/>
</dbReference>
<dbReference type="NCBIfam" id="TIGR01646">
    <property type="entry name" value="vgr_GE"/>
    <property type="match status" value="1"/>
</dbReference>
<name>A0A6J5ASF0_9BURK</name>
<evidence type="ECO:0008006" key="5">
    <source>
        <dbReference type="Google" id="ProtNLM"/>
    </source>
</evidence>
<reference evidence="3 4" key="1">
    <citation type="submission" date="2020-04" db="EMBL/GenBank/DDBJ databases">
        <authorList>
            <person name="De Canck E."/>
        </authorList>
    </citation>
    <scope>NUCLEOTIDE SEQUENCE [LARGE SCALE GENOMIC DNA]</scope>
    <source>
        <strain evidence="3 4">LMG 24238</strain>
    </source>
</reference>
<feature type="domain" description="Putative type VI secretion system Rhs element associated Vgr" evidence="2">
    <location>
        <begin position="491"/>
        <end position="593"/>
    </location>
</feature>
<dbReference type="InterPro" id="IPR037026">
    <property type="entry name" value="Vgr_OB-fold_dom_sf"/>
</dbReference>
<dbReference type="InterPro" id="IPR006533">
    <property type="entry name" value="T6SS_Vgr_RhsGE"/>
</dbReference>
<dbReference type="Gene3D" id="2.30.110.50">
    <property type="match status" value="1"/>
</dbReference>
<dbReference type="Pfam" id="PF05954">
    <property type="entry name" value="Phage_GPD"/>
    <property type="match status" value="1"/>
</dbReference>
<dbReference type="Pfam" id="PF10106">
    <property type="entry name" value="DUF2345"/>
    <property type="match status" value="1"/>
</dbReference>
<evidence type="ECO:0000259" key="2">
    <source>
        <dbReference type="Pfam" id="PF13296"/>
    </source>
</evidence>
<gene>
    <name evidence="3" type="ORF">LMG24238_02430</name>
</gene>
<organism evidence="3 4">
    <name type="scientific">Paraburkholderia sediminicola</name>
    <dbReference type="NCBI Taxonomy" id="458836"/>
    <lineage>
        <taxon>Bacteria</taxon>
        <taxon>Pseudomonadati</taxon>
        <taxon>Pseudomonadota</taxon>
        <taxon>Betaproteobacteria</taxon>
        <taxon>Burkholderiales</taxon>
        <taxon>Burkholderiaceae</taxon>
        <taxon>Paraburkholderia</taxon>
    </lineage>
</organism>
<accession>A0A6J5ASF0</accession>
<dbReference type="NCBIfam" id="TIGR03361">
    <property type="entry name" value="VI_Rhs_Vgr"/>
    <property type="match status" value="1"/>
</dbReference>
<dbReference type="InterPro" id="IPR028244">
    <property type="entry name" value="T6SS_Rhs_Vgr_dom"/>
</dbReference>
<dbReference type="Gene3D" id="4.10.220.110">
    <property type="match status" value="1"/>
</dbReference>
<evidence type="ECO:0000313" key="4">
    <source>
        <dbReference type="Proteomes" id="UP000494255"/>
    </source>
</evidence>
<dbReference type="InterPro" id="IPR017847">
    <property type="entry name" value="T6SS_RhsGE_Vgr_subset"/>
</dbReference>
<dbReference type="RefSeq" id="WP_175050643.1">
    <property type="nucleotide sequence ID" value="NZ_CADIKC010000002.1"/>
</dbReference>
<dbReference type="SUPFAM" id="SSF69255">
    <property type="entry name" value="gp5 N-terminal domain-like"/>
    <property type="match status" value="1"/>
</dbReference>
<dbReference type="Gene3D" id="2.40.50.230">
    <property type="entry name" value="Gp5 N-terminal domain"/>
    <property type="match status" value="1"/>
</dbReference>
<dbReference type="InterPro" id="IPR018769">
    <property type="entry name" value="VgrG2_DUF2345"/>
</dbReference>